<evidence type="ECO:0000259" key="18">
    <source>
        <dbReference type="SMART" id="SM00900"/>
    </source>
</evidence>
<dbReference type="Proteomes" id="UP001168528">
    <property type="component" value="Unassembled WGS sequence"/>
</dbReference>
<evidence type="ECO:0000256" key="11">
    <source>
        <dbReference type="ARBA" id="ARBA00023053"/>
    </source>
</evidence>
<evidence type="ECO:0000256" key="12">
    <source>
        <dbReference type="ARBA" id="ARBA00023065"/>
    </source>
</evidence>
<protein>
    <recommendedName>
        <fullName evidence="16 17">Na(+)-translocating NADH-quinone reductase subunit C</fullName>
        <shortName evidence="16 17">Na(+)-NQR subunit C</shortName>
        <shortName evidence="16 17">Na(+)-translocating NQR subunit C</shortName>
        <ecNumber evidence="16 17">7.2.1.1</ecNumber>
    </recommendedName>
    <alternativeName>
        <fullName evidence="16 17">NQR complex subunit C</fullName>
    </alternativeName>
    <alternativeName>
        <fullName evidence="16 17">NQR-1 subunit C</fullName>
    </alternativeName>
</protein>
<dbReference type="RefSeq" id="WP_302040880.1">
    <property type="nucleotide sequence ID" value="NZ_JAUKPO010000025.1"/>
</dbReference>
<evidence type="ECO:0000256" key="3">
    <source>
        <dbReference type="ARBA" id="ARBA00022519"/>
    </source>
</evidence>
<feature type="transmembrane region" description="Helical" evidence="16">
    <location>
        <begin position="6"/>
        <end position="26"/>
    </location>
</feature>
<comment type="cofactor">
    <cofactor evidence="16 17">
        <name>FMN</name>
        <dbReference type="ChEBI" id="CHEBI:58210"/>
    </cofactor>
</comment>
<evidence type="ECO:0000256" key="15">
    <source>
        <dbReference type="ARBA" id="ARBA00023201"/>
    </source>
</evidence>
<evidence type="ECO:0000256" key="1">
    <source>
        <dbReference type="ARBA" id="ARBA00022448"/>
    </source>
</evidence>
<dbReference type="PIRSF" id="PIRSF009437">
    <property type="entry name" value="NQR-1_subunit_C"/>
    <property type="match status" value="1"/>
</dbReference>
<evidence type="ECO:0000256" key="14">
    <source>
        <dbReference type="ARBA" id="ARBA00023136"/>
    </source>
</evidence>
<keyword evidence="14 16" id="KW-0472">Membrane</keyword>
<keyword evidence="1 16" id="KW-0813">Transport</keyword>
<keyword evidence="2 16" id="KW-1003">Cell membrane</keyword>
<dbReference type="SMART" id="SM00900">
    <property type="entry name" value="FMN_bind"/>
    <property type="match status" value="1"/>
</dbReference>
<feature type="domain" description="FMN-binding" evidence="18">
    <location>
        <begin position="127"/>
        <end position="227"/>
    </location>
</feature>
<keyword evidence="4 16" id="KW-0597">Phosphoprotein</keyword>
<evidence type="ECO:0000256" key="7">
    <source>
        <dbReference type="ARBA" id="ARBA00022692"/>
    </source>
</evidence>
<name>A0ABT8RDB4_9BACT</name>
<evidence type="ECO:0000256" key="17">
    <source>
        <dbReference type="PIRNR" id="PIRNR009437"/>
    </source>
</evidence>
<reference evidence="19" key="1">
    <citation type="submission" date="2023-07" db="EMBL/GenBank/DDBJ databases">
        <title>The genome sequence of Rhodocytophaga aerolata KACC 12507.</title>
        <authorList>
            <person name="Zhang X."/>
        </authorList>
    </citation>
    <scope>NUCLEOTIDE SEQUENCE</scope>
    <source>
        <strain evidence="19">KACC 12507</strain>
    </source>
</reference>
<dbReference type="NCBIfam" id="TIGR01938">
    <property type="entry name" value="nqrC"/>
    <property type="match status" value="1"/>
</dbReference>
<comment type="subunit">
    <text evidence="16 17">Composed of six subunits; NqrA, NqrB, NqrC, NqrD, NqrE and NqrF.</text>
</comment>
<dbReference type="EMBL" id="JAUKPO010000025">
    <property type="protein sequence ID" value="MDO1450077.1"/>
    <property type="molecule type" value="Genomic_DNA"/>
</dbReference>
<keyword evidence="6 16" id="KW-0288">FMN</keyword>
<evidence type="ECO:0000256" key="16">
    <source>
        <dbReference type="HAMAP-Rule" id="MF_00427"/>
    </source>
</evidence>
<keyword evidence="8 16" id="KW-1278">Translocase</keyword>
<evidence type="ECO:0000256" key="6">
    <source>
        <dbReference type="ARBA" id="ARBA00022643"/>
    </source>
</evidence>
<proteinExistence type="inferred from homology"/>
<keyword evidence="7 16" id="KW-0812">Transmembrane</keyword>
<dbReference type="InterPro" id="IPR007329">
    <property type="entry name" value="FMN-bd"/>
</dbReference>
<dbReference type="HAMAP" id="MF_00427">
    <property type="entry name" value="NqrC"/>
    <property type="match status" value="1"/>
</dbReference>
<keyword evidence="13 16" id="KW-0830">Ubiquinone</keyword>
<comment type="caution">
    <text evidence="19">The sequence shown here is derived from an EMBL/GenBank/DDBJ whole genome shotgun (WGS) entry which is preliminary data.</text>
</comment>
<accession>A0ABT8RDB4</accession>
<evidence type="ECO:0000256" key="4">
    <source>
        <dbReference type="ARBA" id="ARBA00022553"/>
    </source>
</evidence>
<dbReference type="InterPro" id="IPR010204">
    <property type="entry name" value="NqrC"/>
</dbReference>
<dbReference type="PANTHER" id="PTHR37838">
    <property type="entry name" value="NA(+)-TRANSLOCATING NADH-QUINONE REDUCTASE SUBUNIT C"/>
    <property type="match status" value="1"/>
</dbReference>
<keyword evidence="12 16" id="KW-0406">Ion transport</keyword>
<evidence type="ECO:0000256" key="2">
    <source>
        <dbReference type="ARBA" id="ARBA00022475"/>
    </source>
</evidence>
<comment type="subcellular location">
    <subcellularLocation>
        <location evidence="16">Cell membrane</location>
        <topology evidence="16">Single-pass membrane protein</topology>
    </subcellularLocation>
</comment>
<keyword evidence="15 16" id="KW-0739">Sodium transport</keyword>
<dbReference type="EC" id="7.2.1.1" evidence="16 17"/>
<comment type="catalytic activity">
    <reaction evidence="16 17">
        <text>a ubiquinone + n Na(+)(in) + NADH + H(+) = a ubiquinol + n Na(+)(out) + NAD(+)</text>
        <dbReference type="Rhea" id="RHEA:47748"/>
        <dbReference type="Rhea" id="RHEA-COMP:9565"/>
        <dbReference type="Rhea" id="RHEA-COMP:9566"/>
        <dbReference type="ChEBI" id="CHEBI:15378"/>
        <dbReference type="ChEBI" id="CHEBI:16389"/>
        <dbReference type="ChEBI" id="CHEBI:17976"/>
        <dbReference type="ChEBI" id="CHEBI:29101"/>
        <dbReference type="ChEBI" id="CHEBI:57540"/>
        <dbReference type="ChEBI" id="CHEBI:57945"/>
        <dbReference type="EC" id="7.2.1.1"/>
    </reaction>
</comment>
<evidence type="ECO:0000256" key="13">
    <source>
        <dbReference type="ARBA" id="ARBA00023075"/>
    </source>
</evidence>
<evidence type="ECO:0000256" key="9">
    <source>
        <dbReference type="ARBA" id="ARBA00022989"/>
    </source>
</evidence>
<comment type="caution">
    <text evidence="16">Lacks conserved residue(s) required for the propagation of feature annotation.</text>
</comment>
<comment type="function">
    <text evidence="16">NQR complex catalyzes the reduction of ubiquinone-1 to ubiquinol by two successive reactions, coupled with the transport of Na(+) ions from the cytoplasm to the periplasm. NqrA to NqrE are probably involved in the second step, the conversion of ubisemiquinone to ubiquinol.</text>
</comment>
<keyword evidence="10 16" id="KW-0520">NAD</keyword>
<dbReference type="Pfam" id="PF04205">
    <property type="entry name" value="FMN_bind"/>
    <property type="match status" value="1"/>
</dbReference>
<keyword evidence="9 16" id="KW-1133">Transmembrane helix</keyword>
<evidence type="ECO:0000256" key="10">
    <source>
        <dbReference type="ARBA" id="ARBA00023027"/>
    </source>
</evidence>
<sequence>MRQSNGYIIMYATILTVVCGVLLAVASEGLKPLQQANIELEQKESILSSVFTLEKGDDVAAIYEQRVKSYVVDAKGNVVDGKKVEEVDVVEEYKKPVEQRLLPVYEIVSENDPNVIDSYVLPLRGYGLWNNIWGFIALDKDLNTVKGVRFEHAGETPGLGARIATEEVQQRYVGKKIADGSQIVAVQMMKGEGNDYSDSPHKVDGMSGATITAKGLNNMLTEYLKAYESFFKSKSSNKQAVNLNK</sequence>
<evidence type="ECO:0000256" key="5">
    <source>
        <dbReference type="ARBA" id="ARBA00022630"/>
    </source>
</evidence>
<evidence type="ECO:0000313" key="20">
    <source>
        <dbReference type="Proteomes" id="UP001168528"/>
    </source>
</evidence>
<evidence type="ECO:0000256" key="8">
    <source>
        <dbReference type="ARBA" id="ARBA00022967"/>
    </source>
</evidence>
<organism evidence="19 20">
    <name type="scientific">Rhodocytophaga aerolata</name>
    <dbReference type="NCBI Taxonomy" id="455078"/>
    <lineage>
        <taxon>Bacteria</taxon>
        <taxon>Pseudomonadati</taxon>
        <taxon>Bacteroidota</taxon>
        <taxon>Cytophagia</taxon>
        <taxon>Cytophagales</taxon>
        <taxon>Rhodocytophagaceae</taxon>
        <taxon>Rhodocytophaga</taxon>
    </lineage>
</organism>
<dbReference type="PANTHER" id="PTHR37838:SF1">
    <property type="entry name" value="NA(+)-TRANSLOCATING NADH-QUINONE REDUCTASE SUBUNIT C"/>
    <property type="match status" value="1"/>
</dbReference>
<keyword evidence="11 16" id="KW-0915">Sodium</keyword>
<keyword evidence="5 16" id="KW-0285">Flavoprotein</keyword>
<comment type="similarity">
    <text evidence="16 17">Belongs to the NqrC family.</text>
</comment>
<feature type="modified residue" description="FMN phosphoryl threonine" evidence="16">
    <location>
        <position position="210"/>
    </location>
</feature>
<keyword evidence="3" id="KW-0997">Cell inner membrane</keyword>
<evidence type="ECO:0000313" key="19">
    <source>
        <dbReference type="EMBL" id="MDO1450077.1"/>
    </source>
</evidence>
<gene>
    <name evidence="16 19" type="primary">nqrC</name>
    <name evidence="19" type="ORF">Q0590_27600</name>
</gene>
<keyword evidence="20" id="KW-1185">Reference proteome</keyword>